<name>A0ABT4U6D5_9ACTN</name>
<accession>A0ABT4U6D5</accession>
<comment type="caution">
    <text evidence="2">The sequence shown here is derived from an EMBL/GenBank/DDBJ whole genome shotgun (WGS) entry which is preliminary data.</text>
</comment>
<gene>
    <name evidence="2" type="ORF">O4J56_17790</name>
</gene>
<sequence>MADENPWLSAAPPASMAPAAPVEPAEQAPFAPLVAFAEEPGPPTGPPGPQPFVSPPPAPLPRREPSHQAQVWWLGVHGGAGESTLARLGGGAEAGGAWPVTTSGRAPVVLVARTHYSGLTAARAAATEWASGQVPVTLLGLALVADAPGRRPKALRDLEKLVAGAVPRTWQVPWVEAWRLSEPHSQDMPGALRRMFGQVTALTS</sequence>
<evidence type="ECO:0000256" key="1">
    <source>
        <dbReference type="SAM" id="MobiDB-lite"/>
    </source>
</evidence>
<protein>
    <submittedName>
        <fullName evidence="2">Uncharacterized protein</fullName>
    </submittedName>
</protein>
<dbReference type="InterPro" id="IPR046609">
    <property type="entry name" value="DUF6668"/>
</dbReference>
<feature type="compositionally biased region" description="Low complexity" evidence="1">
    <location>
        <begin position="10"/>
        <end position="32"/>
    </location>
</feature>
<proteinExistence type="predicted"/>
<feature type="region of interest" description="Disordered" evidence="1">
    <location>
        <begin position="1"/>
        <end position="66"/>
    </location>
</feature>
<dbReference type="RefSeq" id="WP_270687087.1">
    <property type="nucleotide sequence ID" value="NZ_JAQFWQ010000052.1"/>
</dbReference>
<feature type="compositionally biased region" description="Pro residues" evidence="1">
    <location>
        <begin position="40"/>
        <end position="60"/>
    </location>
</feature>
<evidence type="ECO:0000313" key="3">
    <source>
        <dbReference type="Proteomes" id="UP001527866"/>
    </source>
</evidence>
<dbReference type="Pfam" id="PF20373">
    <property type="entry name" value="DUF6668"/>
    <property type="match status" value="1"/>
</dbReference>
<organism evidence="2 3">
    <name type="scientific">Nocardiopsis endophytica</name>
    <dbReference type="NCBI Taxonomy" id="3018445"/>
    <lineage>
        <taxon>Bacteria</taxon>
        <taxon>Bacillati</taxon>
        <taxon>Actinomycetota</taxon>
        <taxon>Actinomycetes</taxon>
        <taxon>Streptosporangiales</taxon>
        <taxon>Nocardiopsidaceae</taxon>
        <taxon>Nocardiopsis</taxon>
    </lineage>
</organism>
<dbReference type="EMBL" id="JAQFWQ010000052">
    <property type="protein sequence ID" value="MDA2812500.1"/>
    <property type="molecule type" value="Genomic_DNA"/>
</dbReference>
<keyword evidence="3" id="KW-1185">Reference proteome</keyword>
<reference evidence="2 3" key="1">
    <citation type="submission" date="2023-01" db="EMBL/GenBank/DDBJ databases">
        <title>Draft genome sequence of Nocardiopsis sp. RSe5-2 isolated from halophytes.</title>
        <authorList>
            <person name="Duangmal K."/>
            <person name="Chantavorakit T."/>
        </authorList>
    </citation>
    <scope>NUCLEOTIDE SEQUENCE [LARGE SCALE GENOMIC DNA]</scope>
    <source>
        <strain evidence="2 3">RSe5-2</strain>
    </source>
</reference>
<evidence type="ECO:0000313" key="2">
    <source>
        <dbReference type="EMBL" id="MDA2812500.1"/>
    </source>
</evidence>
<dbReference type="Proteomes" id="UP001527866">
    <property type="component" value="Unassembled WGS sequence"/>
</dbReference>